<protein>
    <submittedName>
        <fullName evidence="1">Uncharacterized protein</fullName>
    </submittedName>
</protein>
<keyword evidence="2" id="KW-1185">Reference proteome</keyword>
<dbReference type="AlphaFoldDB" id="A0AAD7ZGK5"/>
<name>A0AAD7ZGK5_DIPPU</name>
<evidence type="ECO:0000313" key="2">
    <source>
        <dbReference type="Proteomes" id="UP001233999"/>
    </source>
</evidence>
<reference evidence="1" key="2">
    <citation type="submission" date="2023-05" db="EMBL/GenBank/DDBJ databases">
        <authorList>
            <person name="Fouks B."/>
        </authorList>
    </citation>
    <scope>NUCLEOTIDE SEQUENCE</scope>
    <source>
        <strain evidence="1">Stay&amp;Tobe</strain>
        <tissue evidence="1">Testes</tissue>
    </source>
</reference>
<dbReference type="EMBL" id="JASPKZ010008368">
    <property type="protein sequence ID" value="KAJ9579907.1"/>
    <property type="molecule type" value="Genomic_DNA"/>
</dbReference>
<sequence length="166" mass="19318">YGFEESTLSKLVWGNRRSILASNKKHLFTVHHIFLVRRFTFFSSGPISLFIIGRRYSSTGYAPLYAVVCRTPLARCKVYLLKNSCLWTQVVWSRYNVASGSKHSNFLKDRKQKYPKRNAAYRPKYQGLSHFVWGNTITYFRSSCKGNMCSLCLYKTFLLTFAIFCS</sequence>
<feature type="non-terminal residue" evidence="1">
    <location>
        <position position="166"/>
    </location>
</feature>
<dbReference type="Proteomes" id="UP001233999">
    <property type="component" value="Unassembled WGS sequence"/>
</dbReference>
<proteinExistence type="predicted"/>
<accession>A0AAD7ZGK5</accession>
<gene>
    <name evidence="1" type="ORF">L9F63_004440</name>
</gene>
<reference evidence="1" key="1">
    <citation type="journal article" date="2023" name="IScience">
        <title>Live-bearing cockroach genome reveals convergent evolutionary mechanisms linked to viviparity in insects and beyond.</title>
        <authorList>
            <person name="Fouks B."/>
            <person name="Harrison M.C."/>
            <person name="Mikhailova A.A."/>
            <person name="Marchal E."/>
            <person name="English S."/>
            <person name="Carruthers M."/>
            <person name="Jennings E.C."/>
            <person name="Chiamaka E.L."/>
            <person name="Frigard R.A."/>
            <person name="Pippel M."/>
            <person name="Attardo G.M."/>
            <person name="Benoit J.B."/>
            <person name="Bornberg-Bauer E."/>
            <person name="Tobe S.S."/>
        </authorList>
    </citation>
    <scope>NUCLEOTIDE SEQUENCE</scope>
    <source>
        <strain evidence="1">Stay&amp;Tobe</strain>
    </source>
</reference>
<organism evidence="1 2">
    <name type="scientific">Diploptera punctata</name>
    <name type="common">Pacific beetle cockroach</name>
    <dbReference type="NCBI Taxonomy" id="6984"/>
    <lineage>
        <taxon>Eukaryota</taxon>
        <taxon>Metazoa</taxon>
        <taxon>Ecdysozoa</taxon>
        <taxon>Arthropoda</taxon>
        <taxon>Hexapoda</taxon>
        <taxon>Insecta</taxon>
        <taxon>Pterygota</taxon>
        <taxon>Neoptera</taxon>
        <taxon>Polyneoptera</taxon>
        <taxon>Dictyoptera</taxon>
        <taxon>Blattodea</taxon>
        <taxon>Blaberoidea</taxon>
        <taxon>Blaberidae</taxon>
        <taxon>Diplopterinae</taxon>
        <taxon>Diploptera</taxon>
    </lineage>
</organism>
<comment type="caution">
    <text evidence="1">The sequence shown here is derived from an EMBL/GenBank/DDBJ whole genome shotgun (WGS) entry which is preliminary data.</text>
</comment>
<feature type="non-terminal residue" evidence="1">
    <location>
        <position position="1"/>
    </location>
</feature>
<evidence type="ECO:0000313" key="1">
    <source>
        <dbReference type="EMBL" id="KAJ9579907.1"/>
    </source>
</evidence>